<keyword evidence="14" id="KW-1185">Reference proteome</keyword>
<evidence type="ECO:0000256" key="4">
    <source>
        <dbReference type="ARBA" id="ARBA00022692"/>
    </source>
</evidence>
<evidence type="ECO:0000256" key="10">
    <source>
        <dbReference type="ARBA" id="ARBA00030803"/>
    </source>
</evidence>
<comment type="caution">
    <text evidence="13">The sequence shown here is derived from an EMBL/GenBank/DDBJ whole genome shotgun (WGS) entry which is preliminary data.</text>
</comment>
<dbReference type="InterPro" id="IPR051474">
    <property type="entry name" value="Anti-sigma-K/W_factor"/>
</dbReference>
<comment type="subcellular location">
    <subcellularLocation>
        <location evidence="2">Cell membrane</location>
    </subcellularLocation>
    <subcellularLocation>
        <location evidence="1">Membrane</location>
        <topology evidence="1">Single-pass membrane protein</topology>
    </subcellularLocation>
</comment>
<keyword evidence="7" id="KW-0472">Membrane</keyword>
<evidence type="ECO:0000259" key="11">
    <source>
        <dbReference type="Pfam" id="PF10099"/>
    </source>
</evidence>
<organism evidence="13 14">
    <name type="scientific">Nocardioides panaciterrulae</name>
    <dbReference type="NCBI Taxonomy" id="661492"/>
    <lineage>
        <taxon>Bacteria</taxon>
        <taxon>Bacillati</taxon>
        <taxon>Actinomycetota</taxon>
        <taxon>Actinomycetes</taxon>
        <taxon>Propionibacteriales</taxon>
        <taxon>Nocardioidaceae</taxon>
        <taxon>Nocardioides</taxon>
    </lineage>
</organism>
<reference evidence="13 14" key="1">
    <citation type="submission" date="2020-07" db="EMBL/GenBank/DDBJ databases">
        <title>Sequencing the genomes of 1000 actinobacteria strains.</title>
        <authorList>
            <person name="Klenk H.-P."/>
        </authorList>
    </citation>
    <scope>NUCLEOTIDE SEQUENCE [LARGE SCALE GENOMIC DNA]</scope>
    <source>
        <strain evidence="13 14">DSM 21350</strain>
    </source>
</reference>
<protein>
    <recommendedName>
        <fullName evidence="10">Regulator of SigK</fullName>
    </recommendedName>
    <alternativeName>
        <fullName evidence="9">Sigma-K anti-sigma factor RskA</fullName>
    </alternativeName>
</protein>
<keyword evidence="5" id="KW-1133">Transmembrane helix</keyword>
<feature type="domain" description="Putative zinc-finger" evidence="12">
    <location>
        <begin position="5"/>
        <end position="35"/>
    </location>
</feature>
<evidence type="ECO:0000256" key="5">
    <source>
        <dbReference type="ARBA" id="ARBA00022989"/>
    </source>
</evidence>
<dbReference type="AlphaFoldDB" id="A0A7Y9E2T6"/>
<dbReference type="EMBL" id="JACCBG010000001">
    <property type="protein sequence ID" value="NYD40158.1"/>
    <property type="molecule type" value="Genomic_DNA"/>
</dbReference>
<keyword evidence="4" id="KW-0812">Transmembrane</keyword>
<evidence type="ECO:0000256" key="9">
    <source>
        <dbReference type="ARBA" id="ARBA00029829"/>
    </source>
</evidence>
<dbReference type="Pfam" id="PF10099">
    <property type="entry name" value="RskA_C"/>
    <property type="match status" value="1"/>
</dbReference>
<evidence type="ECO:0000256" key="7">
    <source>
        <dbReference type="ARBA" id="ARBA00023136"/>
    </source>
</evidence>
<dbReference type="GO" id="GO:0016989">
    <property type="term" value="F:sigma factor antagonist activity"/>
    <property type="evidence" value="ECO:0007669"/>
    <property type="project" value="TreeGrafter"/>
</dbReference>
<evidence type="ECO:0000256" key="6">
    <source>
        <dbReference type="ARBA" id="ARBA00023015"/>
    </source>
</evidence>
<evidence type="ECO:0000256" key="1">
    <source>
        <dbReference type="ARBA" id="ARBA00004167"/>
    </source>
</evidence>
<dbReference type="Pfam" id="PF13490">
    <property type="entry name" value="zf-HC2"/>
    <property type="match status" value="1"/>
</dbReference>
<dbReference type="Proteomes" id="UP000535511">
    <property type="component" value="Unassembled WGS sequence"/>
</dbReference>
<dbReference type="GO" id="GO:0006417">
    <property type="term" value="P:regulation of translation"/>
    <property type="evidence" value="ECO:0007669"/>
    <property type="project" value="TreeGrafter"/>
</dbReference>
<dbReference type="GO" id="GO:0005886">
    <property type="term" value="C:plasma membrane"/>
    <property type="evidence" value="ECO:0007669"/>
    <property type="project" value="UniProtKB-SubCell"/>
</dbReference>
<sequence length="238" mass="24923">MSDMHALSGAYAVDALDELEQARFERHLAECAVCRAEVDELREAAALMAETSALEPDPALRVRVLSEIATVRPLPPHTGAAGPSAPHRRRWLAPLAAAAAVVAALGVGGTVWHPWTDDSSQAQPSAIQRVLRAADAQRVTKTVDGDGEATLVRSRSMNEAVLLTKNMPAPPAGKVYELWLQDPDKGMVPAGLMPDGATSVLLSGDAADAIGAGITVEPPGGSTVPTSDPVLLFRFENA</sequence>
<evidence type="ECO:0000256" key="8">
    <source>
        <dbReference type="ARBA" id="ARBA00023163"/>
    </source>
</evidence>
<gene>
    <name evidence="13" type="ORF">BJZ21_000241</name>
</gene>
<name>A0A7Y9E2T6_9ACTN</name>
<dbReference type="Gene3D" id="1.10.10.1320">
    <property type="entry name" value="Anti-sigma factor, zinc-finger domain"/>
    <property type="match status" value="1"/>
</dbReference>
<proteinExistence type="predicted"/>
<dbReference type="PANTHER" id="PTHR37461">
    <property type="entry name" value="ANTI-SIGMA-K FACTOR RSKA"/>
    <property type="match status" value="1"/>
</dbReference>
<keyword evidence="8" id="KW-0804">Transcription</keyword>
<accession>A0A7Y9E2T6</accession>
<evidence type="ECO:0000313" key="13">
    <source>
        <dbReference type="EMBL" id="NYD40158.1"/>
    </source>
</evidence>
<evidence type="ECO:0000313" key="14">
    <source>
        <dbReference type="Proteomes" id="UP000535511"/>
    </source>
</evidence>
<keyword evidence="6" id="KW-0805">Transcription regulation</keyword>
<dbReference type="RefSeq" id="WP_179662083.1">
    <property type="nucleotide sequence ID" value="NZ_JACCBG010000001.1"/>
</dbReference>
<evidence type="ECO:0000256" key="3">
    <source>
        <dbReference type="ARBA" id="ARBA00022475"/>
    </source>
</evidence>
<feature type="domain" description="Anti-sigma K factor RskA C-terminal" evidence="11">
    <location>
        <begin position="96"/>
        <end position="230"/>
    </location>
</feature>
<dbReference type="InterPro" id="IPR041916">
    <property type="entry name" value="Anti_sigma_zinc_sf"/>
</dbReference>
<evidence type="ECO:0000256" key="2">
    <source>
        <dbReference type="ARBA" id="ARBA00004236"/>
    </source>
</evidence>
<keyword evidence="3" id="KW-1003">Cell membrane</keyword>
<dbReference type="InterPro" id="IPR027383">
    <property type="entry name" value="Znf_put"/>
</dbReference>
<dbReference type="PANTHER" id="PTHR37461:SF1">
    <property type="entry name" value="ANTI-SIGMA-K FACTOR RSKA"/>
    <property type="match status" value="1"/>
</dbReference>
<dbReference type="InterPro" id="IPR018764">
    <property type="entry name" value="RskA_C"/>
</dbReference>
<evidence type="ECO:0000259" key="12">
    <source>
        <dbReference type="Pfam" id="PF13490"/>
    </source>
</evidence>